<keyword evidence="3" id="KW-0732">Signal</keyword>
<dbReference type="GO" id="GO:0015833">
    <property type="term" value="P:peptide transport"/>
    <property type="evidence" value="ECO:0007669"/>
    <property type="project" value="TreeGrafter"/>
</dbReference>
<organism evidence="5 6">
    <name type="scientific">Aurantimonas aggregata</name>
    <dbReference type="NCBI Taxonomy" id="2047720"/>
    <lineage>
        <taxon>Bacteria</taxon>
        <taxon>Pseudomonadati</taxon>
        <taxon>Pseudomonadota</taxon>
        <taxon>Alphaproteobacteria</taxon>
        <taxon>Hyphomicrobiales</taxon>
        <taxon>Aurantimonadaceae</taxon>
        <taxon>Aurantimonas</taxon>
    </lineage>
</organism>
<comment type="similarity">
    <text evidence="2">Belongs to the bacterial solute-binding protein 5 family.</text>
</comment>
<dbReference type="PANTHER" id="PTHR30290:SF83">
    <property type="entry name" value="ABC TRANSPORTER SUBSTRATE-BINDING PROTEIN"/>
    <property type="match status" value="1"/>
</dbReference>
<dbReference type="InterPro" id="IPR000914">
    <property type="entry name" value="SBP_5_dom"/>
</dbReference>
<gene>
    <name evidence="5" type="ORF">GTW51_01620</name>
</gene>
<evidence type="ECO:0000313" key="5">
    <source>
        <dbReference type="EMBL" id="NDV85394.1"/>
    </source>
</evidence>
<evidence type="ECO:0000313" key="6">
    <source>
        <dbReference type="Proteomes" id="UP000476332"/>
    </source>
</evidence>
<dbReference type="InterPro" id="IPR030678">
    <property type="entry name" value="Peptide/Ni-bd"/>
</dbReference>
<comment type="subcellular location">
    <subcellularLocation>
        <location evidence="1">Periplasm</location>
    </subcellularLocation>
</comment>
<feature type="chain" id="PRO_5026816627" evidence="3">
    <location>
        <begin position="28"/>
        <end position="512"/>
    </location>
</feature>
<dbReference type="EMBL" id="JAAAMJ010000001">
    <property type="protein sequence ID" value="NDV85394.1"/>
    <property type="molecule type" value="Genomic_DNA"/>
</dbReference>
<dbReference type="CDD" id="cd08490">
    <property type="entry name" value="PBP2_NikA_DppA_OppA_like_3"/>
    <property type="match status" value="1"/>
</dbReference>
<dbReference type="Proteomes" id="UP000476332">
    <property type="component" value="Unassembled WGS sequence"/>
</dbReference>
<dbReference type="Pfam" id="PF00496">
    <property type="entry name" value="SBP_bac_5"/>
    <property type="match status" value="1"/>
</dbReference>
<evidence type="ECO:0000259" key="4">
    <source>
        <dbReference type="Pfam" id="PF00496"/>
    </source>
</evidence>
<dbReference type="GO" id="GO:0043190">
    <property type="term" value="C:ATP-binding cassette (ABC) transporter complex"/>
    <property type="evidence" value="ECO:0007669"/>
    <property type="project" value="InterPro"/>
</dbReference>
<keyword evidence="6" id="KW-1185">Reference proteome</keyword>
<protein>
    <submittedName>
        <fullName evidence="5">ABC transporter substrate-binding protein</fullName>
    </submittedName>
</protein>
<dbReference type="Gene3D" id="3.40.190.10">
    <property type="entry name" value="Periplasmic binding protein-like II"/>
    <property type="match status" value="1"/>
</dbReference>
<dbReference type="PIRSF" id="PIRSF002741">
    <property type="entry name" value="MppA"/>
    <property type="match status" value="1"/>
</dbReference>
<evidence type="ECO:0000256" key="2">
    <source>
        <dbReference type="ARBA" id="ARBA00005695"/>
    </source>
</evidence>
<dbReference type="SUPFAM" id="SSF53850">
    <property type="entry name" value="Periplasmic binding protein-like II"/>
    <property type="match status" value="1"/>
</dbReference>
<feature type="signal peptide" evidence="3">
    <location>
        <begin position="1"/>
        <end position="27"/>
    </location>
</feature>
<accession>A0A6L9MC25</accession>
<proteinExistence type="inferred from homology"/>
<evidence type="ECO:0000256" key="3">
    <source>
        <dbReference type="SAM" id="SignalP"/>
    </source>
</evidence>
<dbReference type="GO" id="GO:1904680">
    <property type="term" value="F:peptide transmembrane transporter activity"/>
    <property type="evidence" value="ECO:0007669"/>
    <property type="project" value="TreeGrafter"/>
</dbReference>
<dbReference type="InterPro" id="IPR039424">
    <property type="entry name" value="SBP_5"/>
</dbReference>
<dbReference type="Gene3D" id="3.10.105.10">
    <property type="entry name" value="Dipeptide-binding Protein, Domain 3"/>
    <property type="match status" value="1"/>
</dbReference>
<reference evidence="5 6" key="1">
    <citation type="submission" date="2020-01" db="EMBL/GenBank/DDBJ databases">
        <title>Genomes of bacteria type strains.</title>
        <authorList>
            <person name="Chen J."/>
            <person name="Zhu S."/>
            <person name="Chen J."/>
        </authorList>
    </citation>
    <scope>NUCLEOTIDE SEQUENCE [LARGE SCALE GENOMIC DNA]</scope>
    <source>
        <strain evidence="5 6">KCTC 52919</strain>
    </source>
</reference>
<comment type="caution">
    <text evidence="5">The sequence shown here is derived from an EMBL/GenBank/DDBJ whole genome shotgun (WGS) entry which is preliminary data.</text>
</comment>
<name>A0A6L9MC25_9HYPH</name>
<dbReference type="PANTHER" id="PTHR30290">
    <property type="entry name" value="PERIPLASMIC BINDING COMPONENT OF ABC TRANSPORTER"/>
    <property type="match status" value="1"/>
</dbReference>
<dbReference type="AlphaFoldDB" id="A0A6L9MC25"/>
<sequence length="512" mass="54743">MIRRPLTRVLGPLALALSLLVSMPALAAPDGVFDIVAPFEIGGADPSLSGFIFQRMEIAETLLEVDSEGRPQPGLATAWNVSEDGLVWTLPIREGVRFHDGTLLTAEAVAASLEKARGKPGVLERASIESLSAEDGAVVIRLAEPFAPLTALLAHFSTIILAPSSFADDGTVKDIIATGPYRLTLFEAPQRLAVEAFPDYRDGKPAIEAATYLAAGRGETRTLMAESGDADLAFQLDPPSVARLHANDAVELLKVPLPRVMQLKVNAGLPPFDTAEGRAALSEAIQREGLAAALLRAPGTGATQLFPPSVEAWHDKGLTPLATDPEGARQRIKAMGWTSGAGGILEKDGEPLRLRLLTYADRPELPLIATALQDQFRQVGIDVEVSVTNSSSIPAGHQDGTLQLALAARNYSLVPDPFVTLLGDFQEGGSDWGAMNWDDPAFHKAMQALLKASDAGEQARLRGEITAILQRDLPVIPVVWYEQTAAVTKSVEGARIDPFERNFGLSGMRWKP</sequence>
<feature type="domain" description="Solute-binding protein family 5" evidence="4">
    <location>
        <begin position="71"/>
        <end position="419"/>
    </location>
</feature>
<evidence type="ECO:0000256" key="1">
    <source>
        <dbReference type="ARBA" id="ARBA00004418"/>
    </source>
</evidence>
<dbReference type="RefSeq" id="WP_163042128.1">
    <property type="nucleotide sequence ID" value="NZ_JAAAMJ010000001.1"/>
</dbReference>
<dbReference type="GO" id="GO:0030288">
    <property type="term" value="C:outer membrane-bounded periplasmic space"/>
    <property type="evidence" value="ECO:0007669"/>
    <property type="project" value="UniProtKB-ARBA"/>
</dbReference>